<evidence type="ECO:0000313" key="3">
    <source>
        <dbReference type="Proteomes" id="UP000650477"/>
    </source>
</evidence>
<reference evidence="2" key="1">
    <citation type="submission" date="2017-12" db="EMBL/GenBank/DDBJ databases">
        <title>Genome sequencing and analysis.</title>
        <authorList>
            <person name="Huang Y.-T."/>
        </authorList>
    </citation>
    <scope>NUCLEOTIDE SEQUENCE</scope>
    <source>
        <strain evidence="2">VGH116</strain>
    </source>
</reference>
<dbReference type="InterPro" id="IPR009350">
    <property type="entry name" value="Phage_tail_T"/>
</dbReference>
<comment type="caution">
    <text evidence="2">The sequence shown here is derived from an EMBL/GenBank/DDBJ whole genome shotgun (WGS) entry which is preliminary data.</text>
</comment>
<dbReference type="EMBL" id="PKLF01000057">
    <property type="protein sequence ID" value="MBE8614825.1"/>
    <property type="molecule type" value="Genomic_DNA"/>
</dbReference>
<evidence type="ECO:0000259" key="1">
    <source>
        <dbReference type="Pfam" id="PF06223"/>
    </source>
</evidence>
<organism evidence="2 3">
    <name type="scientific">Morganella morganii</name>
    <name type="common">Proteus morganii</name>
    <dbReference type="NCBI Taxonomy" id="582"/>
    <lineage>
        <taxon>Bacteria</taxon>
        <taxon>Pseudomonadati</taxon>
        <taxon>Pseudomonadota</taxon>
        <taxon>Gammaproteobacteria</taxon>
        <taxon>Enterobacterales</taxon>
        <taxon>Morganellaceae</taxon>
        <taxon>Morganella</taxon>
    </lineage>
</organism>
<proteinExistence type="predicted"/>
<sequence length="94" mass="10368">MFFLMTLALRMGRTVDELTRTMSAGELTMWMAFDRLSPIGDIRSDIQTAHIASSLYGAQGGKLSLNDAMLKWGAQDERPAGDSLEEFLGSISEH</sequence>
<gene>
    <name evidence="2" type="ORF">CYG68_21120</name>
</gene>
<feature type="domain" description="Minor tail T" evidence="1">
    <location>
        <begin position="23"/>
        <end position="88"/>
    </location>
</feature>
<name>A0A8I0Q4L1_MORMO</name>
<dbReference type="AlphaFoldDB" id="A0A8I0Q4L1"/>
<protein>
    <submittedName>
        <fullName evidence="2">Phage tail protein</fullName>
    </submittedName>
</protein>
<dbReference type="Pfam" id="PF06223">
    <property type="entry name" value="Phage_tail_T"/>
    <property type="match status" value="1"/>
</dbReference>
<dbReference type="Proteomes" id="UP000650477">
    <property type="component" value="Unassembled WGS sequence"/>
</dbReference>
<evidence type="ECO:0000313" key="2">
    <source>
        <dbReference type="EMBL" id="MBE8614825.1"/>
    </source>
</evidence>
<accession>A0A8I0Q4L1</accession>